<organism evidence="2 3">
    <name type="scientific">Mucilaginibacter hurinus</name>
    <dbReference type="NCBI Taxonomy" id="2201324"/>
    <lineage>
        <taxon>Bacteria</taxon>
        <taxon>Pseudomonadati</taxon>
        <taxon>Bacteroidota</taxon>
        <taxon>Sphingobacteriia</taxon>
        <taxon>Sphingobacteriales</taxon>
        <taxon>Sphingobacteriaceae</taxon>
        <taxon>Mucilaginibacter</taxon>
    </lineage>
</organism>
<feature type="transmembrane region" description="Helical" evidence="1">
    <location>
        <begin position="35"/>
        <end position="53"/>
    </location>
</feature>
<name>A0A367GPY8_9SPHI</name>
<keyword evidence="1" id="KW-0472">Membrane</keyword>
<dbReference type="AlphaFoldDB" id="A0A367GPY8"/>
<feature type="transmembrane region" description="Helical" evidence="1">
    <location>
        <begin position="12"/>
        <end position="29"/>
    </location>
</feature>
<evidence type="ECO:0000313" key="2">
    <source>
        <dbReference type="EMBL" id="RCH54763.1"/>
    </source>
</evidence>
<dbReference type="Proteomes" id="UP000253209">
    <property type="component" value="Unassembled WGS sequence"/>
</dbReference>
<keyword evidence="1" id="KW-0812">Transmembrane</keyword>
<gene>
    <name evidence="2" type="ORF">DJ568_09760</name>
</gene>
<comment type="caution">
    <text evidence="2">The sequence shown here is derived from an EMBL/GenBank/DDBJ whole genome shotgun (WGS) entry which is preliminary data.</text>
</comment>
<evidence type="ECO:0000313" key="3">
    <source>
        <dbReference type="Proteomes" id="UP000253209"/>
    </source>
</evidence>
<reference evidence="2 3" key="1">
    <citation type="submission" date="2018-05" db="EMBL/GenBank/DDBJ databases">
        <title>Mucilaginibacter hurinus sp. nov., isolated from briquette warehouse soil.</title>
        <authorList>
            <person name="Choi L."/>
        </authorList>
    </citation>
    <scope>NUCLEOTIDE SEQUENCE [LARGE SCALE GENOMIC DNA]</scope>
    <source>
        <strain evidence="2 3">ZR32</strain>
    </source>
</reference>
<protein>
    <submittedName>
        <fullName evidence="2">Uncharacterized protein</fullName>
    </submittedName>
</protein>
<keyword evidence="3" id="KW-1185">Reference proteome</keyword>
<sequence length="63" mass="7316">MKKYDFWVKVSNYSITTCAIILIAKMFFRKYLEDIITPILYIGGVAVLVFAISEIMKFTSKKN</sequence>
<dbReference type="RefSeq" id="WP_114005089.1">
    <property type="nucleotide sequence ID" value="NZ_QGDC01000005.1"/>
</dbReference>
<dbReference type="EMBL" id="QGDC01000005">
    <property type="protein sequence ID" value="RCH54763.1"/>
    <property type="molecule type" value="Genomic_DNA"/>
</dbReference>
<accession>A0A367GPY8</accession>
<evidence type="ECO:0000256" key="1">
    <source>
        <dbReference type="SAM" id="Phobius"/>
    </source>
</evidence>
<proteinExistence type="predicted"/>
<keyword evidence="1" id="KW-1133">Transmembrane helix</keyword>